<dbReference type="GO" id="GO:0005737">
    <property type="term" value="C:cytoplasm"/>
    <property type="evidence" value="ECO:0007669"/>
    <property type="project" value="UniProtKB-SubCell"/>
</dbReference>
<reference evidence="9 10" key="1">
    <citation type="submission" date="2016-10" db="EMBL/GenBank/DDBJ databases">
        <authorList>
            <person name="de Groot N.N."/>
        </authorList>
    </citation>
    <scope>NUCLEOTIDE SEQUENCE [LARGE SCALE GENOMIC DNA]</scope>
    <source>
        <strain evidence="9 10">DSM 8423</strain>
    </source>
</reference>
<dbReference type="PANTHER" id="PTHR32338:SF10">
    <property type="entry name" value="N-ACETYL-GAMMA-GLUTAMYL-PHOSPHATE REDUCTASE, CHLOROPLASTIC-RELATED"/>
    <property type="match status" value="1"/>
</dbReference>
<dbReference type="InterPro" id="IPR000534">
    <property type="entry name" value="Semialdehyde_DH_NAD-bd"/>
</dbReference>
<dbReference type="InterPro" id="IPR050085">
    <property type="entry name" value="AGPR"/>
</dbReference>
<evidence type="ECO:0000256" key="5">
    <source>
        <dbReference type="ARBA" id="ARBA00023002"/>
    </source>
</evidence>
<organism evidence="9 10">
    <name type="scientific">Syntrophus gentianae</name>
    <dbReference type="NCBI Taxonomy" id="43775"/>
    <lineage>
        <taxon>Bacteria</taxon>
        <taxon>Pseudomonadati</taxon>
        <taxon>Thermodesulfobacteriota</taxon>
        <taxon>Syntrophia</taxon>
        <taxon>Syntrophales</taxon>
        <taxon>Syntrophaceae</taxon>
        <taxon>Syntrophus</taxon>
    </lineage>
</organism>
<keyword evidence="7" id="KW-0963">Cytoplasm</keyword>
<dbReference type="SUPFAM" id="SSF55347">
    <property type="entry name" value="Glyceraldehyde-3-phosphate dehydrogenase-like, C-terminal domain"/>
    <property type="match status" value="1"/>
</dbReference>
<dbReference type="NCBIfam" id="TIGR01850">
    <property type="entry name" value="argC"/>
    <property type="match status" value="1"/>
</dbReference>
<accession>A0A1H7UR12</accession>
<evidence type="ECO:0000256" key="6">
    <source>
        <dbReference type="ARBA" id="ARBA00050557"/>
    </source>
</evidence>
<dbReference type="GO" id="GO:0051287">
    <property type="term" value="F:NAD binding"/>
    <property type="evidence" value="ECO:0007669"/>
    <property type="project" value="InterPro"/>
</dbReference>
<evidence type="ECO:0000259" key="8">
    <source>
        <dbReference type="SMART" id="SM00859"/>
    </source>
</evidence>
<comment type="pathway">
    <text evidence="1 7">Amino-acid biosynthesis; L-arginine biosynthesis; N(2)-acetyl-L-ornithine from L-glutamate: step 3/4.</text>
</comment>
<evidence type="ECO:0000256" key="2">
    <source>
        <dbReference type="ARBA" id="ARBA00022571"/>
    </source>
</evidence>
<dbReference type="CDD" id="cd17895">
    <property type="entry name" value="AGPR_1_N"/>
    <property type="match status" value="1"/>
</dbReference>
<dbReference type="InterPro" id="IPR000706">
    <property type="entry name" value="AGPR_type-1"/>
</dbReference>
<sequence>MIKVGIYGASGYTGQECLRLLLRHSGVEVVAITSRRYAGLPIADVYPVFAGLTPLVFMDASPQEVADLADVIFLALPHSESMKVAPIFWESGKKVVDLSADFRLRDVAVYESWYGQHACPQLVPQTVYGIPELYREDVAKARFVANPGCYPTSIILGTAPALKNKLIDPASVIADSKSGTSGAGREPQVGSLFCEVNEAFKAYKVGNHRHTPEIEQELSRLAGREMKISFTPHLLPIDRGIFSTIYATLTQSISGKELSELYQDFYKGERFVRICKAGTFPNVAFVRGSNFCDIGVAVDARTNRLIIVSTIDNLVKGAAGQAIQNMNVLCGFPEHTGLEMIALFP</sequence>
<comment type="subcellular location">
    <subcellularLocation>
        <location evidence="7">Cytoplasm</location>
    </subcellularLocation>
</comment>
<keyword evidence="5 7" id="KW-0560">Oxidoreductase</keyword>
<comment type="catalytic activity">
    <reaction evidence="6 7">
        <text>N-acetyl-L-glutamate 5-semialdehyde + phosphate + NADP(+) = N-acetyl-L-glutamyl 5-phosphate + NADPH + H(+)</text>
        <dbReference type="Rhea" id="RHEA:21588"/>
        <dbReference type="ChEBI" id="CHEBI:15378"/>
        <dbReference type="ChEBI" id="CHEBI:29123"/>
        <dbReference type="ChEBI" id="CHEBI:43474"/>
        <dbReference type="ChEBI" id="CHEBI:57783"/>
        <dbReference type="ChEBI" id="CHEBI:57936"/>
        <dbReference type="ChEBI" id="CHEBI:58349"/>
        <dbReference type="EC" id="1.2.1.38"/>
    </reaction>
</comment>
<evidence type="ECO:0000256" key="7">
    <source>
        <dbReference type="HAMAP-Rule" id="MF_00150"/>
    </source>
</evidence>
<evidence type="ECO:0000256" key="3">
    <source>
        <dbReference type="ARBA" id="ARBA00022605"/>
    </source>
</evidence>
<dbReference type="AlphaFoldDB" id="A0A1H7UR12"/>
<comment type="function">
    <text evidence="7">Catalyzes the NADPH-dependent reduction of N-acetyl-5-glutamyl phosphate to yield N-acetyl-L-glutamate 5-semialdehyde.</text>
</comment>
<keyword evidence="4 7" id="KW-0521">NADP</keyword>
<dbReference type="Pfam" id="PF22698">
    <property type="entry name" value="Semialdhyde_dhC_1"/>
    <property type="match status" value="1"/>
</dbReference>
<protein>
    <recommendedName>
        <fullName evidence="7">N-acetyl-gamma-glutamyl-phosphate reductase</fullName>
        <shortName evidence="7">AGPR</shortName>
        <ecNumber evidence="7">1.2.1.38</ecNumber>
    </recommendedName>
    <alternativeName>
        <fullName evidence="7">N-acetyl-glutamate semialdehyde dehydrogenase</fullName>
        <shortName evidence="7">NAGSA dehydrogenase</shortName>
    </alternativeName>
</protein>
<proteinExistence type="inferred from homology"/>
<dbReference type="CDD" id="cd23934">
    <property type="entry name" value="AGPR_1_C"/>
    <property type="match status" value="1"/>
</dbReference>
<dbReference type="Pfam" id="PF01118">
    <property type="entry name" value="Semialdhyde_dh"/>
    <property type="match status" value="1"/>
</dbReference>
<dbReference type="InterPro" id="IPR036291">
    <property type="entry name" value="NAD(P)-bd_dom_sf"/>
</dbReference>
<dbReference type="EMBL" id="FOBS01000002">
    <property type="protein sequence ID" value="SEL99401.1"/>
    <property type="molecule type" value="Genomic_DNA"/>
</dbReference>
<dbReference type="GO" id="GO:0006526">
    <property type="term" value="P:L-arginine biosynthetic process"/>
    <property type="evidence" value="ECO:0007669"/>
    <property type="project" value="UniProtKB-UniRule"/>
</dbReference>
<comment type="similarity">
    <text evidence="7">Belongs to the NAGSA dehydrogenase family. Type 1 subfamily.</text>
</comment>
<evidence type="ECO:0000256" key="1">
    <source>
        <dbReference type="ARBA" id="ARBA00004862"/>
    </source>
</evidence>
<dbReference type="FunFam" id="3.30.360.10:FF:000014">
    <property type="entry name" value="N-acetyl-gamma-glutamyl-phosphate reductase"/>
    <property type="match status" value="1"/>
</dbReference>
<dbReference type="OrthoDB" id="9801289at2"/>
<keyword evidence="10" id="KW-1185">Reference proteome</keyword>
<keyword evidence="3 7" id="KW-0028">Amino-acid biosynthesis</keyword>
<dbReference type="HAMAP" id="MF_00150">
    <property type="entry name" value="ArgC_type1"/>
    <property type="match status" value="1"/>
</dbReference>
<name>A0A1H7UR12_9BACT</name>
<dbReference type="Gene3D" id="3.30.360.10">
    <property type="entry name" value="Dihydrodipicolinate Reductase, domain 2"/>
    <property type="match status" value="1"/>
</dbReference>
<feature type="active site" evidence="7">
    <location>
        <position position="149"/>
    </location>
</feature>
<dbReference type="UniPathway" id="UPA00068">
    <property type="reaction ID" value="UER00108"/>
</dbReference>
<keyword evidence="2 7" id="KW-0055">Arginine biosynthesis</keyword>
<dbReference type="STRING" id="43775.SAMN04489760_10246"/>
<dbReference type="EC" id="1.2.1.38" evidence="7"/>
<feature type="domain" description="Semialdehyde dehydrogenase NAD-binding" evidence="8">
    <location>
        <begin position="3"/>
        <end position="141"/>
    </location>
</feature>
<dbReference type="GO" id="GO:0070401">
    <property type="term" value="F:NADP+ binding"/>
    <property type="evidence" value="ECO:0007669"/>
    <property type="project" value="InterPro"/>
</dbReference>
<evidence type="ECO:0000256" key="4">
    <source>
        <dbReference type="ARBA" id="ARBA00022857"/>
    </source>
</evidence>
<dbReference type="InterPro" id="IPR058924">
    <property type="entry name" value="AGPR_dimerisation_dom"/>
</dbReference>
<dbReference type="GO" id="GO:0003942">
    <property type="term" value="F:N-acetyl-gamma-glutamyl-phosphate reductase activity"/>
    <property type="evidence" value="ECO:0007669"/>
    <property type="project" value="UniProtKB-UniRule"/>
</dbReference>
<evidence type="ECO:0000313" key="10">
    <source>
        <dbReference type="Proteomes" id="UP000198744"/>
    </source>
</evidence>
<dbReference type="Gene3D" id="3.40.50.720">
    <property type="entry name" value="NAD(P)-binding Rossmann-like Domain"/>
    <property type="match status" value="1"/>
</dbReference>
<dbReference type="Proteomes" id="UP000198744">
    <property type="component" value="Unassembled WGS sequence"/>
</dbReference>
<evidence type="ECO:0000313" key="9">
    <source>
        <dbReference type="EMBL" id="SEL99401.1"/>
    </source>
</evidence>
<dbReference type="PANTHER" id="PTHR32338">
    <property type="entry name" value="N-ACETYL-GAMMA-GLUTAMYL-PHOSPHATE REDUCTASE, CHLOROPLASTIC-RELATED-RELATED"/>
    <property type="match status" value="1"/>
</dbReference>
<dbReference type="SUPFAM" id="SSF51735">
    <property type="entry name" value="NAD(P)-binding Rossmann-fold domains"/>
    <property type="match status" value="1"/>
</dbReference>
<dbReference type="RefSeq" id="WP_093881976.1">
    <property type="nucleotide sequence ID" value="NZ_FOBS01000002.1"/>
</dbReference>
<gene>
    <name evidence="7" type="primary">argC</name>
    <name evidence="9" type="ORF">SAMN04489760_10246</name>
</gene>
<dbReference type="SMART" id="SM00859">
    <property type="entry name" value="Semialdhyde_dh"/>
    <property type="match status" value="1"/>
</dbReference>